<dbReference type="RefSeq" id="WP_034524816.1">
    <property type="nucleotide sequence ID" value="NZ_FQZN01000047.1"/>
</dbReference>
<feature type="chain" id="PRO_5009919213" description="Calx-beta domain-containing protein" evidence="1">
    <location>
        <begin position="22"/>
        <end position="291"/>
    </location>
</feature>
<dbReference type="PROSITE" id="PS51257">
    <property type="entry name" value="PROKAR_LIPOPROTEIN"/>
    <property type="match status" value="1"/>
</dbReference>
<evidence type="ECO:0008006" key="4">
    <source>
        <dbReference type="Google" id="ProtNLM"/>
    </source>
</evidence>
<name>A0A1M6LDL4_9BACE</name>
<protein>
    <recommendedName>
        <fullName evidence="4">Calx-beta domain-containing protein</fullName>
    </recommendedName>
</protein>
<dbReference type="Proteomes" id="UP000184192">
    <property type="component" value="Unassembled WGS sequence"/>
</dbReference>
<evidence type="ECO:0000313" key="3">
    <source>
        <dbReference type="Proteomes" id="UP000184192"/>
    </source>
</evidence>
<dbReference type="eggNOG" id="ENOG5033V17">
    <property type="taxonomic scope" value="Bacteria"/>
</dbReference>
<accession>A0A1M6LDL4</accession>
<gene>
    <name evidence="2" type="ORF">SAMN05444350_1475</name>
</gene>
<keyword evidence="1" id="KW-0732">Signal</keyword>
<evidence type="ECO:0000313" key="2">
    <source>
        <dbReference type="EMBL" id="SHJ69165.1"/>
    </source>
</evidence>
<organism evidence="2 3">
    <name type="scientific">Bacteroides stercorirosoris</name>
    <dbReference type="NCBI Taxonomy" id="871324"/>
    <lineage>
        <taxon>Bacteria</taxon>
        <taxon>Pseudomonadati</taxon>
        <taxon>Bacteroidota</taxon>
        <taxon>Bacteroidia</taxon>
        <taxon>Bacteroidales</taxon>
        <taxon>Bacteroidaceae</taxon>
        <taxon>Bacteroides</taxon>
    </lineage>
</organism>
<proteinExistence type="predicted"/>
<reference evidence="3" key="1">
    <citation type="submission" date="2016-11" db="EMBL/GenBank/DDBJ databases">
        <authorList>
            <person name="Varghese N."/>
            <person name="Submissions S."/>
        </authorList>
    </citation>
    <scope>NUCLEOTIDE SEQUENCE [LARGE SCALE GENOMIC DNA]</scope>
    <source>
        <strain evidence="3">DSM 26884</strain>
    </source>
</reference>
<dbReference type="GeneID" id="92714634"/>
<sequence length="291" mass="31433">MKYINRISVLLSLLTVLLFSACSTDQEGPLYTEGEGQGVTFISKSLDGVVVSPAEPTFTIDLLRSNTASAYSGDITISAVLNKVPFEGCTVTGFNFAAGENKTTVTVDVTPLQISQVITVTLALSVPEGDIAISGSAQASFTVSKDYNWQELGEGTFTDNYFFGGTNKVKVFKAEGFNRYRVVKPYDGYYTNGVPADLVGDFTLSTARVSNLDFWIEDGAVLYNKFAIGLNYVGGGDVIAYHPSNFQEMTTEFNKVVDEKTIQLAPYYYIEELSGGFNGATSDGVVIITLP</sequence>
<feature type="signal peptide" evidence="1">
    <location>
        <begin position="1"/>
        <end position="21"/>
    </location>
</feature>
<keyword evidence="3" id="KW-1185">Reference proteome</keyword>
<dbReference type="EMBL" id="FQZN01000047">
    <property type="protein sequence ID" value="SHJ69165.1"/>
    <property type="molecule type" value="Genomic_DNA"/>
</dbReference>
<dbReference type="AlphaFoldDB" id="A0A1M6LDL4"/>
<evidence type="ECO:0000256" key="1">
    <source>
        <dbReference type="SAM" id="SignalP"/>
    </source>
</evidence>